<feature type="region of interest" description="Disordered" evidence="1">
    <location>
        <begin position="302"/>
        <end position="344"/>
    </location>
</feature>
<comment type="caution">
    <text evidence="2">The sequence shown here is derived from an EMBL/GenBank/DDBJ whole genome shotgun (WGS) entry which is preliminary data.</text>
</comment>
<gene>
    <name evidence="2" type="ORF">A0H81_13830</name>
</gene>
<evidence type="ECO:0000256" key="1">
    <source>
        <dbReference type="SAM" id="MobiDB-lite"/>
    </source>
</evidence>
<dbReference type="OrthoDB" id="107110at2759"/>
<accession>A0A1C7LNF7</accession>
<reference evidence="2 3" key="1">
    <citation type="submission" date="2016-03" db="EMBL/GenBank/DDBJ databases">
        <title>Whole genome sequencing of Grifola frondosa 9006-11.</title>
        <authorList>
            <person name="Min B."/>
            <person name="Park H."/>
            <person name="Kim J.-G."/>
            <person name="Cho H."/>
            <person name="Oh Y.-L."/>
            <person name="Kong W.-S."/>
            <person name="Choi I.-G."/>
        </authorList>
    </citation>
    <scope>NUCLEOTIDE SEQUENCE [LARGE SCALE GENOMIC DNA]</scope>
    <source>
        <strain evidence="2 3">9006-11</strain>
    </source>
</reference>
<feature type="compositionally biased region" description="Basic and acidic residues" evidence="1">
    <location>
        <begin position="324"/>
        <end position="333"/>
    </location>
</feature>
<evidence type="ECO:0000313" key="2">
    <source>
        <dbReference type="EMBL" id="OBZ66281.1"/>
    </source>
</evidence>
<proteinExistence type="predicted"/>
<name>A0A1C7LNF7_GRIFR</name>
<dbReference type="PANTHER" id="PTHR33266:SF1">
    <property type="entry name" value="F-BOX DOMAIN-CONTAINING PROTEIN"/>
    <property type="match status" value="1"/>
</dbReference>
<dbReference type="Proteomes" id="UP000092993">
    <property type="component" value="Unassembled WGS sequence"/>
</dbReference>
<protein>
    <submittedName>
        <fullName evidence="2">Uncharacterized protein</fullName>
    </submittedName>
</protein>
<sequence length="471" mass="52654">MANEELIEKFAAHWKAWLPRNKNREGLYNQSIRIETLESYPSSIQNAWQRARKACGDLLFVVYEKSGVSEPKLATYGGHGPVRMLLYFDEARTLNRWTNVTGVNMLCEMLARYLGEVCHDYNVFNLFLSTHPSISRYLPVAHLSSSSRVRDTSKDYVKPHRRASIRHLVGSNKGRGPEEAYSLRGRANPRPSAPEIQGNIVRFATAQISGWSHDEMSAQGGLAALGIRILFDIDPSVAPAACLECQLVEGHMRLTHGVPGLRDYIRSGAPSEPLLAEDACRIMNGTENENTDRDWLRVPARCKSSRQGTRRHTGAAHVSHLRARQRDQADALSHRRGPYRVDPSRYLTESPRQCAKCRTHPCVEARQCPGWAHARGCQRPHGRRRVGGHGPRDGAAVLVSPLDILIPILLWDAELHRYVMSALFVQVVDQDAPARARVDAGALGFSLSSARDDEQPRPYIGSSHNWACSLL</sequence>
<organism evidence="2 3">
    <name type="scientific">Grifola frondosa</name>
    <name type="common">Maitake</name>
    <name type="synonym">Polyporus frondosus</name>
    <dbReference type="NCBI Taxonomy" id="5627"/>
    <lineage>
        <taxon>Eukaryota</taxon>
        <taxon>Fungi</taxon>
        <taxon>Dikarya</taxon>
        <taxon>Basidiomycota</taxon>
        <taxon>Agaricomycotina</taxon>
        <taxon>Agaricomycetes</taxon>
        <taxon>Polyporales</taxon>
        <taxon>Grifolaceae</taxon>
        <taxon>Grifola</taxon>
    </lineage>
</organism>
<feature type="compositionally biased region" description="Basic residues" evidence="1">
    <location>
        <begin position="308"/>
        <end position="323"/>
    </location>
</feature>
<feature type="region of interest" description="Disordered" evidence="1">
    <location>
        <begin position="171"/>
        <end position="191"/>
    </location>
</feature>
<dbReference type="PANTHER" id="PTHR33266">
    <property type="entry name" value="CHROMOSOME 15, WHOLE GENOME SHOTGUN SEQUENCE"/>
    <property type="match status" value="1"/>
</dbReference>
<dbReference type="AlphaFoldDB" id="A0A1C7LNF7"/>
<dbReference type="EMBL" id="LUGG01000032">
    <property type="protein sequence ID" value="OBZ66281.1"/>
    <property type="molecule type" value="Genomic_DNA"/>
</dbReference>
<dbReference type="STRING" id="5627.A0A1C7LNF7"/>
<keyword evidence="3" id="KW-1185">Reference proteome</keyword>
<evidence type="ECO:0000313" key="3">
    <source>
        <dbReference type="Proteomes" id="UP000092993"/>
    </source>
</evidence>